<gene>
    <name evidence="2" type="ORF">HXO88_03940</name>
</gene>
<dbReference type="RefSeq" id="WP_003074974.1">
    <property type="nucleotide sequence ID" value="NZ_CP053999.1"/>
</dbReference>
<proteinExistence type="predicted"/>
<organism evidence="2 3">
    <name type="scientific">Streptococcus intermedius</name>
    <dbReference type="NCBI Taxonomy" id="1338"/>
    <lineage>
        <taxon>Bacteria</taxon>
        <taxon>Bacillati</taxon>
        <taxon>Bacillota</taxon>
        <taxon>Bacilli</taxon>
        <taxon>Lactobacillales</taxon>
        <taxon>Streptococcaceae</taxon>
        <taxon>Streptococcus</taxon>
        <taxon>Streptococcus anginosus group</taxon>
    </lineage>
</organism>
<dbReference type="Proteomes" id="UP000721045">
    <property type="component" value="Unassembled WGS sequence"/>
</dbReference>
<keyword evidence="1" id="KW-0812">Transmembrane</keyword>
<protein>
    <submittedName>
        <fullName evidence="2">Uncharacterized protein</fullName>
    </submittedName>
</protein>
<feature type="transmembrane region" description="Helical" evidence="1">
    <location>
        <begin position="46"/>
        <end position="69"/>
    </location>
</feature>
<evidence type="ECO:0000313" key="2">
    <source>
        <dbReference type="EMBL" id="MBF1712876.1"/>
    </source>
</evidence>
<comment type="caution">
    <text evidence="2">The sequence shown here is derived from an EMBL/GenBank/DDBJ whole genome shotgun (WGS) entry which is preliminary data.</text>
</comment>
<feature type="transmembrane region" description="Helical" evidence="1">
    <location>
        <begin position="21"/>
        <end position="40"/>
    </location>
</feature>
<name>A0A930RBJ1_STRIT</name>
<sequence>MRATGEFARNVYQGAMDNAKVAYQSVTYNAKAFFVGTLIVGGLRVAAFFFPATTTVAGVVAIFVGSSAFNDKKGNK</sequence>
<dbReference type="EMBL" id="JABZYP010000011">
    <property type="protein sequence ID" value="MBF1712876.1"/>
    <property type="molecule type" value="Genomic_DNA"/>
</dbReference>
<evidence type="ECO:0000256" key="1">
    <source>
        <dbReference type="SAM" id="Phobius"/>
    </source>
</evidence>
<keyword evidence="1" id="KW-0472">Membrane</keyword>
<evidence type="ECO:0000313" key="3">
    <source>
        <dbReference type="Proteomes" id="UP000721045"/>
    </source>
</evidence>
<reference evidence="2" key="1">
    <citation type="submission" date="2020-04" db="EMBL/GenBank/DDBJ databases">
        <title>Deep metagenomics examines the oral microbiome during advanced dental caries in children, revealing novel taxa and co-occurrences with host molecules.</title>
        <authorList>
            <person name="Baker J.L."/>
            <person name="Morton J.T."/>
            <person name="Dinis M."/>
            <person name="Alvarez R."/>
            <person name="Tran N.C."/>
            <person name="Knight R."/>
            <person name="Edlund A."/>
        </authorList>
    </citation>
    <scope>NUCLEOTIDE SEQUENCE</scope>
    <source>
        <strain evidence="2">JCVI_23_bin.22</strain>
    </source>
</reference>
<accession>A0A930RBJ1</accession>
<dbReference type="AlphaFoldDB" id="A0A930RBJ1"/>
<keyword evidence="1" id="KW-1133">Transmembrane helix</keyword>